<name>A0A919ED76_9ACTN</name>
<reference evidence="2" key="2">
    <citation type="submission" date="2020-09" db="EMBL/GenBank/DDBJ databases">
        <authorList>
            <person name="Sun Q."/>
            <person name="Ohkuma M."/>
        </authorList>
    </citation>
    <scope>NUCLEOTIDE SEQUENCE</scope>
    <source>
        <strain evidence="2">JCM 4059</strain>
    </source>
</reference>
<accession>A0A919ED76</accession>
<dbReference type="Proteomes" id="UP000638313">
    <property type="component" value="Unassembled WGS sequence"/>
</dbReference>
<evidence type="ECO:0000313" key="2">
    <source>
        <dbReference type="EMBL" id="GHF45768.1"/>
    </source>
</evidence>
<sequence length="120" mass="13016">MEITLPAGATDARAAVLRGWQDDVLMLAFTVPTERADAFVEGLSPERELKPKLPLKGAETKSSGDSTGFAHLGLPEPDTLKDVRAGWVCLDCNKAHLDSLEVAVHRLDDRNSRVYLSGTD</sequence>
<organism evidence="2 3">
    <name type="scientific">Streptomyces mashuensis</name>
    <dbReference type="NCBI Taxonomy" id="33904"/>
    <lineage>
        <taxon>Bacteria</taxon>
        <taxon>Bacillati</taxon>
        <taxon>Actinomycetota</taxon>
        <taxon>Actinomycetes</taxon>
        <taxon>Kitasatosporales</taxon>
        <taxon>Streptomycetaceae</taxon>
        <taxon>Streptomyces</taxon>
    </lineage>
</organism>
<reference evidence="2" key="1">
    <citation type="journal article" date="2014" name="Int. J. Syst. Evol. Microbiol.">
        <title>Complete genome sequence of Corynebacterium casei LMG S-19264T (=DSM 44701T), isolated from a smear-ripened cheese.</title>
        <authorList>
            <consortium name="US DOE Joint Genome Institute (JGI-PGF)"/>
            <person name="Walter F."/>
            <person name="Albersmeier A."/>
            <person name="Kalinowski J."/>
            <person name="Ruckert C."/>
        </authorList>
    </citation>
    <scope>NUCLEOTIDE SEQUENCE</scope>
    <source>
        <strain evidence="2">JCM 4059</strain>
    </source>
</reference>
<evidence type="ECO:0000256" key="1">
    <source>
        <dbReference type="SAM" id="MobiDB-lite"/>
    </source>
</evidence>
<dbReference type="EMBL" id="BNBD01000005">
    <property type="protein sequence ID" value="GHF45768.1"/>
    <property type="molecule type" value="Genomic_DNA"/>
</dbReference>
<proteinExistence type="predicted"/>
<gene>
    <name evidence="2" type="ORF">GCM10010218_28720</name>
</gene>
<feature type="region of interest" description="Disordered" evidence="1">
    <location>
        <begin position="50"/>
        <end position="70"/>
    </location>
</feature>
<dbReference type="RefSeq" id="WP_190129937.1">
    <property type="nucleotide sequence ID" value="NZ_BNBD01000005.1"/>
</dbReference>
<evidence type="ECO:0000313" key="3">
    <source>
        <dbReference type="Proteomes" id="UP000638313"/>
    </source>
</evidence>
<dbReference type="AlphaFoldDB" id="A0A919ED76"/>
<comment type="caution">
    <text evidence="2">The sequence shown here is derived from an EMBL/GenBank/DDBJ whole genome shotgun (WGS) entry which is preliminary data.</text>
</comment>
<protein>
    <submittedName>
        <fullName evidence="2">Uncharacterized protein</fullName>
    </submittedName>
</protein>
<keyword evidence="3" id="KW-1185">Reference proteome</keyword>